<protein>
    <recommendedName>
        <fullName evidence="4">T9SS type A sorting domain-containing protein</fullName>
    </recommendedName>
</protein>
<evidence type="ECO:0000313" key="3">
    <source>
        <dbReference type="Proteomes" id="UP000297739"/>
    </source>
</evidence>
<dbReference type="Proteomes" id="UP000297739">
    <property type="component" value="Unassembled WGS sequence"/>
</dbReference>
<organism evidence="2 3">
    <name type="scientific">Hymenobacter elongatus</name>
    <dbReference type="NCBI Taxonomy" id="877208"/>
    <lineage>
        <taxon>Bacteria</taxon>
        <taxon>Pseudomonadati</taxon>
        <taxon>Bacteroidota</taxon>
        <taxon>Cytophagia</taxon>
        <taxon>Cytophagales</taxon>
        <taxon>Hymenobacteraceae</taxon>
        <taxon>Hymenobacter</taxon>
    </lineage>
</organism>
<comment type="caution">
    <text evidence="2">The sequence shown here is derived from an EMBL/GenBank/DDBJ whole genome shotgun (WGS) entry which is preliminary data.</text>
</comment>
<name>A0A4Z0PL32_9BACT</name>
<evidence type="ECO:0000313" key="2">
    <source>
        <dbReference type="EMBL" id="TGE15837.1"/>
    </source>
</evidence>
<dbReference type="EMBL" id="SRLD01000020">
    <property type="protein sequence ID" value="TGE15837.1"/>
    <property type="molecule type" value="Genomic_DNA"/>
</dbReference>
<gene>
    <name evidence="2" type="ORF">E5J99_11625</name>
</gene>
<proteinExistence type="predicted"/>
<reference evidence="2 3" key="1">
    <citation type="submission" date="2019-04" db="EMBL/GenBank/DDBJ databases">
        <authorList>
            <person name="Feng G."/>
            <person name="Zhang J."/>
            <person name="Zhu H."/>
        </authorList>
    </citation>
    <scope>NUCLEOTIDE SEQUENCE [LARGE SCALE GENOMIC DNA]</scope>
    <source>
        <strain evidence="2 3">JCM 17223</strain>
    </source>
</reference>
<feature type="chain" id="PRO_5021189757" description="T9SS type A sorting domain-containing protein" evidence="1">
    <location>
        <begin position="22"/>
        <end position="583"/>
    </location>
</feature>
<dbReference type="AlphaFoldDB" id="A0A4Z0PL32"/>
<sequence>MRHIYFSLGLALTLATSAAHAQTPAWTGAIQPTNPTPTNYTGAEGYGIAVDAGGNQYVTGIMQNDGSSGAPAIRIFGSTSLTSGGGYASGFVGKLSSTQQWLWALKATGNGEEVSFERVAVSPAGDTYASGLVSDDPLLSPNGGKVLTVGTYTYTTTKNEASFITRLNANGQPQWLAGVSGARITSSGWDATAGNLVVAGEYTGAVTFGSTTLPAAVDGFFVARLSAAGQWVSAVGATSTSTASSARFSVNETAVGLQGQVAIAFRIRNTSVTLGSTTVTSTSTTISKCIVAQISAANQVSWTAQTEGTTTTTVPYSVNGLHYDRAGNLWLAAESFGTGMQLGSSTVNEDEFVARLSPTGQWGAVGTIGHSGSTNGASNTDVLAVDAQGNAVILGNLPNAITYTFGTRTLASPTPSRKFVARFNPTVLNWDYAQLAPDVSTNGSYDFRSSALDATGNLFTTGRLAGTVAFGATTLAYPSTSGSNVFVARLSNAGLPLAVRQTAGVAPLAVYPNPTATGTAATLRLPTATLAAQPLVLRDALGRVARQLSIPAGRQEISVPTAGLAPGLYLLEAGLSRTQLVVE</sequence>
<feature type="signal peptide" evidence="1">
    <location>
        <begin position="1"/>
        <end position="21"/>
    </location>
</feature>
<evidence type="ECO:0008006" key="4">
    <source>
        <dbReference type="Google" id="ProtNLM"/>
    </source>
</evidence>
<accession>A0A4Z0PL32</accession>
<dbReference type="OrthoDB" id="867047at2"/>
<keyword evidence="3" id="KW-1185">Reference proteome</keyword>
<evidence type="ECO:0000256" key="1">
    <source>
        <dbReference type="SAM" id="SignalP"/>
    </source>
</evidence>
<keyword evidence="1" id="KW-0732">Signal</keyword>